<proteinExistence type="predicted"/>
<evidence type="ECO:0000313" key="2">
    <source>
        <dbReference type="Proteomes" id="UP001432222"/>
    </source>
</evidence>
<keyword evidence="2" id="KW-1185">Reference proteome</keyword>
<dbReference type="EMBL" id="CP108110">
    <property type="protein sequence ID" value="WUQ83242.1"/>
    <property type="molecule type" value="Genomic_DNA"/>
</dbReference>
<dbReference type="Proteomes" id="UP001432222">
    <property type="component" value="Chromosome"/>
</dbReference>
<reference evidence="1" key="1">
    <citation type="submission" date="2022-10" db="EMBL/GenBank/DDBJ databases">
        <title>The complete genomes of actinobacterial strains from the NBC collection.</title>
        <authorList>
            <person name="Joergensen T.S."/>
            <person name="Alvarez Arevalo M."/>
            <person name="Sterndorff E.B."/>
            <person name="Faurdal D."/>
            <person name="Vuksanovic O."/>
            <person name="Mourched A.-S."/>
            <person name="Charusanti P."/>
            <person name="Shaw S."/>
            <person name="Blin K."/>
            <person name="Weber T."/>
        </authorList>
    </citation>
    <scope>NUCLEOTIDE SEQUENCE</scope>
    <source>
        <strain evidence="1">NBC_00222</strain>
    </source>
</reference>
<sequence length="234" mass="26245">MDELLSIDSGSIGRFFRRWHGTTGSVSQFHLEAAPFVPSQLLEWHAMARLTDGPVTFQDHPIPLPDLMPDSRGMLNFWTENQSGNFWAVALDDEVFQVFTREGEDGNWVETGETLGHFLLHCTVREAVIGSEFKFTTFVDSSEINDAMESFELLKFNALASEEPQVKLWCSKDALARMAPPPTGYTEPGEQLMMITFAASSDPVIERYASRFGLEIPAAAEPSHQEIPYEPPPF</sequence>
<organism evidence="1 2">
    <name type="scientific">Kitasatospora purpeofusca</name>
    <dbReference type="NCBI Taxonomy" id="67352"/>
    <lineage>
        <taxon>Bacteria</taxon>
        <taxon>Bacillati</taxon>
        <taxon>Actinomycetota</taxon>
        <taxon>Actinomycetes</taxon>
        <taxon>Kitasatosporales</taxon>
        <taxon>Streptomycetaceae</taxon>
        <taxon>Kitasatospora</taxon>
    </lineage>
</organism>
<dbReference type="RefSeq" id="WP_328954275.1">
    <property type="nucleotide sequence ID" value="NZ_CP108110.1"/>
</dbReference>
<evidence type="ECO:0000313" key="1">
    <source>
        <dbReference type="EMBL" id="WUQ83242.1"/>
    </source>
</evidence>
<accession>A0ABZ1TWB9</accession>
<gene>
    <name evidence="1" type="ORF">OHA16_09805</name>
</gene>
<name>A0ABZ1TWB9_9ACTN</name>
<protein>
    <submittedName>
        <fullName evidence="1">Uncharacterized protein</fullName>
    </submittedName>
</protein>